<dbReference type="Proteomes" id="UP000092932">
    <property type="component" value="Chromosome"/>
</dbReference>
<sequence length="209" mass="23282">MNPVTTITSPAVPLLRDNIDTDTIIPSREMKSTGRAGLADGLFAPWRYTDAASRTRDPSFVLNQRDAIGTRLILAGKNFGCGSSREHAVWALAEFGIEAIIAPSFAPIFKANCIRNGLLPIELPEEVVRSLAWEMVRIDLAAQTVSAGEESWPFEIDPEAKEMLLGGLDAIDVTLNHLKDTFDRWMRVDMTRRPWVYLSPRRTDDGAQR</sequence>
<dbReference type="PANTHER" id="PTHR43345:SF5">
    <property type="entry name" value="3-ISOPROPYLMALATE DEHYDRATASE SMALL SUBUNIT"/>
    <property type="match status" value="1"/>
</dbReference>
<dbReference type="RefSeq" id="WP_067680939.1">
    <property type="nucleotide sequence ID" value="NZ_CP016591.1"/>
</dbReference>
<dbReference type="KEGG" id="ado:A6F68_02628"/>
<evidence type="ECO:0000256" key="3">
    <source>
        <dbReference type="ARBA" id="ARBA00004729"/>
    </source>
</evidence>
<organism evidence="12 13">
    <name type="scientific">Tsuneonella dongtanensis</name>
    <dbReference type="NCBI Taxonomy" id="692370"/>
    <lineage>
        <taxon>Bacteria</taxon>
        <taxon>Pseudomonadati</taxon>
        <taxon>Pseudomonadota</taxon>
        <taxon>Alphaproteobacteria</taxon>
        <taxon>Sphingomonadales</taxon>
        <taxon>Erythrobacteraceae</taxon>
        <taxon>Tsuneonella</taxon>
    </lineage>
</organism>
<dbReference type="NCBIfam" id="NF002458">
    <property type="entry name" value="PRK01641.1"/>
    <property type="match status" value="1"/>
</dbReference>
<keyword evidence="7" id="KW-0432">Leucine biosynthesis</keyword>
<dbReference type="InterPro" id="IPR050075">
    <property type="entry name" value="LeuD"/>
</dbReference>
<dbReference type="AlphaFoldDB" id="A0A1B2AG53"/>
<evidence type="ECO:0000256" key="9">
    <source>
        <dbReference type="ARBA" id="ARBA00023239"/>
    </source>
</evidence>
<dbReference type="PATRIC" id="fig|692370.5.peg.2638"/>
<keyword evidence="9 12" id="KW-0456">Lyase</keyword>
<evidence type="ECO:0000259" key="11">
    <source>
        <dbReference type="Pfam" id="PF00694"/>
    </source>
</evidence>
<dbReference type="InterPro" id="IPR033940">
    <property type="entry name" value="IPMI_Swivel"/>
</dbReference>
<name>A0A1B2AG53_9SPHN</name>
<dbReference type="SUPFAM" id="SSF52016">
    <property type="entry name" value="LeuD/IlvD-like"/>
    <property type="match status" value="1"/>
</dbReference>
<dbReference type="PANTHER" id="PTHR43345">
    <property type="entry name" value="3-ISOPROPYLMALATE DEHYDRATASE SMALL SUBUNIT 2-RELATED-RELATED"/>
    <property type="match status" value="1"/>
</dbReference>
<dbReference type="OrthoDB" id="9777465at2"/>
<keyword evidence="10" id="KW-0100">Branched-chain amino acid biosynthesis</keyword>
<evidence type="ECO:0000256" key="8">
    <source>
        <dbReference type="ARBA" id="ARBA00022605"/>
    </source>
</evidence>
<dbReference type="EMBL" id="CP016591">
    <property type="protein sequence ID" value="ANY21122.1"/>
    <property type="molecule type" value="Genomic_DNA"/>
</dbReference>
<dbReference type="Pfam" id="PF00694">
    <property type="entry name" value="Aconitase_C"/>
    <property type="match status" value="1"/>
</dbReference>
<dbReference type="InterPro" id="IPR004431">
    <property type="entry name" value="3-IsopropMal_deHydase_ssu"/>
</dbReference>
<reference evidence="12 13" key="1">
    <citation type="submission" date="2016-07" db="EMBL/GenBank/DDBJ databases">
        <title>Complete genome sequence of Altererythrobacter dongtanensis KCTC 22672, a type strain with esterase isolated from tidal flat.</title>
        <authorList>
            <person name="Cheng H."/>
            <person name="Wu Y.-H."/>
            <person name="Zhou P."/>
            <person name="Huo Y.-Y."/>
            <person name="Wang C.-S."/>
            <person name="Xu X.-W."/>
        </authorList>
    </citation>
    <scope>NUCLEOTIDE SEQUENCE [LARGE SCALE GENOMIC DNA]</scope>
    <source>
        <strain evidence="12 13">KCTC 22672</strain>
    </source>
</reference>
<dbReference type="CDD" id="cd01577">
    <property type="entry name" value="IPMI_Swivel"/>
    <property type="match status" value="1"/>
</dbReference>
<evidence type="ECO:0000256" key="5">
    <source>
        <dbReference type="ARBA" id="ARBA00011271"/>
    </source>
</evidence>
<dbReference type="GO" id="GO:0009098">
    <property type="term" value="P:L-leucine biosynthetic process"/>
    <property type="evidence" value="ECO:0007669"/>
    <property type="project" value="UniProtKB-UniPathway"/>
</dbReference>
<evidence type="ECO:0000256" key="2">
    <source>
        <dbReference type="ARBA" id="ARBA00002695"/>
    </source>
</evidence>
<feature type="domain" description="Aconitase A/isopropylmalate dehydratase small subunit swivel" evidence="11">
    <location>
        <begin position="2"/>
        <end position="126"/>
    </location>
</feature>
<evidence type="ECO:0000313" key="13">
    <source>
        <dbReference type="Proteomes" id="UP000092932"/>
    </source>
</evidence>
<evidence type="ECO:0000256" key="10">
    <source>
        <dbReference type="ARBA" id="ARBA00023304"/>
    </source>
</evidence>
<evidence type="ECO:0000256" key="1">
    <source>
        <dbReference type="ARBA" id="ARBA00000491"/>
    </source>
</evidence>
<comment type="subunit">
    <text evidence="5">Heterodimer of LeuC and LeuD.</text>
</comment>
<dbReference type="GO" id="GO:0003861">
    <property type="term" value="F:3-isopropylmalate dehydratase activity"/>
    <property type="evidence" value="ECO:0007669"/>
    <property type="project" value="UniProtKB-EC"/>
</dbReference>
<comment type="catalytic activity">
    <reaction evidence="1">
        <text>(2R,3S)-3-isopropylmalate = (2S)-2-isopropylmalate</text>
        <dbReference type="Rhea" id="RHEA:32287"/>
        <dbReference type="ChEBI" id="CHEBI:1178"/>
        <dbReference type="ChEBI" id="CHEBI:35121"/>
        <dbReference type="EC" id="4.2.1.33"/>
    </reaction>
</comment>
<protein>
    <recommendedName>
        <fullName evidence="6">3-isopropylmalate dehydratase</fullName>
        <ecNumber evidence="6">4.2.1.33</ecNumber>
    </recommendedName>
</protein>
<evidence type="ECO:0000256" key="7">
    <source>
        <dbReference type="ARBA" id="ARBA00022430"/>
    </source>
</evidence>
<comment type="similarity">
    <text evidence="4">Belongs to the LeuD family. LeuD type 1 subfamily.</text>
</comment>
<comment type="function">
    <text evidence="2">Catalyzes the isomerization between 2-isopropylmalate and 3-isopropylmalate, via the formation of 2-isopropylmaleate.</text>
</comment>
<accession>A0A1B2AG53</accession>
<dbReference type="InterPro" id="IPR000573">
    <property type="entry name" value="AconitaseA/IPMdHydase_ssu_swvl"/>
</dbReference>
<evidence type="ECO:0000313" key="12">
    <source>
        <dbReference type="EMBL" id="ANY21122.1"/>
    </source>
</evidence>
<keyword evidence="8" id="KW-0028">Amino-acid biosynthesis</keyword>
<comment type="pathway">
    <text evidence="3">Amino-acid biosynthesis; L-leucine biosynthesis; L-leucine from 3-methyl-2-oxobutanoate: step 2/4.</text>
</comment>
<keyword evidence="13" id="KW-1185">Reference proteome</keyword>
<proteinExistence type="inferred from homology"/>
<dbReference type="GO" id="GO:0009316">
    <property type="term" value="C:3-isopropylmalate dehydratase complex"/>
    <property type="evidence" value="ECO:0007669"/>
    <property type="project" value="InterPro"/>
</dbReference>
<dbReference type="UniPathway" id="UPA00048">
    <property type="reaction ID" value="UER00071"/>
</dbReference>
<evidence type="ECO:0000256" key="6">
    <source>
        <dbReference type="ARBA" id="ARBA00011998"/>
    </source>
</evidence>
<gene>
    <name evidence="12" type="primary">leuD1</name>
    <name evidence="12" type="ORF">A6F68_02628</name>
</gene>
<dbReference type="EC" id="4.2.1.33" evidence="6"/>
<dbReference type="STRING" id="692370.A6F68_02628"/>
<dbReference type="InterPro" id="IPR015928">
    <property type="entry name" value="Aconitase/3IPM_dehydase_swvl"/>
</dbReference>
<dbReference type="NCBIfam" id="TIGR00171">
    <property type="entry name" value="leuD"/>
    <property type="match status" value="1"/>
</dbReference>
<dbReference type="Gene3D" id="3.20.19.10">
    <property type="entry name" value="Aconitase, domain 4"/>
    <property type="match status" value="1"/>
</dbReference>
<evidence type="ECO:0000256" key="4">
    <source>
        <dbReference type="ARBA" id="ARBA00009845"/>
    </source>
</evidence>